<name>A0A8H4KYQ4_9HYPO</name>
<comment type="caution">
    <text evidence="1">The sequence shown here is derived from an EMBL/GenBank/DDBJ whole genome shotgun (WGS) entry which is preliminary data.</text>
</comment>
<protein>
    <submittedName>
        <fullName evidence="1">Uncharacterized protein</fullName>
    </submittedName>
</protein>
<dbReference type="OrthoDB" id="2993351at2759"/>
<gene>
    <name evidence="1" type="ORF">FALBO_13358</name>
</gene>
<evidence type="ECO:0000313" key="2">
    <source>
        <dbReference type="Proteomes" id="UP000554235"/>
    </source>
</evidence>
<keyword evidence="2" id="KW-1185">Reference proteome</keyword>
<dbReference type="EMBL" id="JAADYS010002067">
    <property type="protein sequence ID" value="KAF4459880.1"/>
    <property type="molecule type" value="Genomic_DNA"/>
</dbReference>
<dbReference type="PANTHER" id="PTHR40780:SF2">
    <property type="entry name" value="DUF3669 DOMAIN-CONTAINING PROTEIN"/>
    <property type="match status" value="1"/>
</dbReference>
<sequence>MPTASQLDLMRLTVVLGDLSVSELDKVPPTEVLSRMLNPGITFLEKRILTAEDRNQLVEIAKSDSATIYKAKGWIAIKKMHPNYSNLPEDQMSYDINREAEMTWDAAEAFKNYKPTGKITVKVPQGVYTITDWKGFWSKCMDRLPPQDQTDTPAFKMNLILPMPETVRRALVSLFHPHSSNSPMDPVVVKEIANRAENSHCLVRPCLGIVNMPRSTREFSLRNFDLSVRDMESLGMRVDDFVQAIGEAFAVLHYRCELSGGGVQFALGTSQADQGSQKTIDLYLFSFGKCAPYNPKDHDQNICNILRRGMFNGETQRFIPSPQSPRLQEIFKAAYIERGSRECPTEVKGRPGRVMRLVFG</sequence>
<dbReference type="Proteomes" id="UP000554235">
    <property type="component" value="Unassembled WGS sequence"/>
</dbReference>
<reference evidence="1 2" key="1">
    <citation type="submission" date="2020-01" db="EMBL/GenBank/DDBJ databases">
        <title>Identification and distribution of gene clusters putatively required for synthesis of sphingolipid metabolism inhibitors in phylogenetically diverse species of the filamentous fungus Fusarium.</title>
        <authorList>
            <person name="Kim H.-S."/>
            <person name="Busman M."/>
            <person name="Brown D.W."/>
            <person name="Divon H."/>
            <person name="Uhlig S."/>
            <person name="Proctor R.H."/>
        </authorList>
    </citation>
    <scope>NUCLEOTIDE SEQUENCE [LARGE SCALE GENOMIC DNA]</scope>
    <source>
        <strain evidence="1 2">NRRL 20459</strain>
    </source>
</reference>
<evidence type="ECO:0000313" key="1">
    <source>
        <dbReference type="EMBL" id="KAF4459880.1"/>
    </source>
</evidence>
<dbReference type="PANTHER" id="PTHR40780">
    <property type="entry name" value="DUF3669 DOMAIN-CONTAINING PROTEIN"/>
    <property type="match status" value="1"/>
</dbReference>
<accession>A0A8H4KYQ4</accession>
<organism evidence="1 2">
    <name type="scientific">Fusarium albosuccineum</name>
    <dbReference type="NCBI Taxonomy" id="1237068"/>
    <lineage>
        <taxon>Eukaryota</taxon>
        <taxon>Fungi</taxon>
        <taxon>Dikarya</taxon>
        <taxon>Ascomycota</taxon>
        <taxon>Pezizomycotina</taxon>
        <taxon>Sordariomycetes</taxon>
        <taxon>Hypocreomycetidae</taxon>
        <taxon>Hypocreales</taxon>
        <taxon>Nectriaceae</taxon>
        <taxon>Fusarium</taxon>
        <taxon>Fusarium decemcellulare species complex</taxon>
    </lineage>
</organism>
<dbReference type="AlphaFoldDB" id="A0A8H4KYQ4"/>
<proteinExistence type="predicted"/>